<evidence type="ECO:0000313" key="2">
    <source>
        <dbReference type="Proteomes" id="UP000321534"/>
    </source>
</evidence>
<name>A0A512D0W4_9MICO</name>
<dbReference type="OrthoDB" id="4464342at2"/>
<evidence type="ECO:0000313" key="1">
    <source>
        <dbReference type="EMBL" id="GEO30103.1"/>
    </source>
</evidence>
<proteinExistence type="predicted"/>
<dbReference type="Pfam" id="PF19850">
    <property type="entry name" value="DUF6325"/>
    <property type="match status" value="1"/>
</dbReference>
<dbReference type="EMBL" id="BJYX01000008">
    <property type="protein sequence ID" value="GEO30103.1"/>
    <property type="molecule type" value="Genomic_DNA"/>
</dbReference>
<dbReference type="Proteomes" id="UP000321534">
    <property type="component" value="Unassembled WGS sequence"/>
</dbReference>
<protein>
    <recommendedName>
        <fullName evidence="3">DUF1269 domain-containing family protein</fullName>
    </recommendedName>
</protein>
<reference evidence="1 2" key="1">
    <citation type="submission" date="2019-07" db="EMBL/GenBank/DDBJ databases">
        <title>Whole genome shotgun sequence of Terrabacter aerolatus NBRC 106305.</title>
        <authorList>
            <person name="Hosoyama A."/>
            <person name="Uohara A."/>
            <person name="Ohji S."/>
            <person name="Ichikawa N."/>
        </authorList>
    </citation>
    <scope>NUCLEOTIDE SEQUENCE [LARGE SCALE GENOMIC DNA]</scope>
    <source>
        <strain evidence="1 2">NBRC 106305</strain>
    </source>
</reference>
<accession>A0A512D0W4</accession>
<dbReference type="InterPro" id="IPR046288">
    <property type="entry name" value="DUF6325"/>
</dbReference>
<dbReference type="RefSeq" id="WP_147065791.1">
    <property type="nucleotide sequence ID" value="NZ_BAAARO010000002.1"/>
</dbReference>
<organism evidence="1 2">
    <name type="scientific">Terrabacter aerolatus</name>
    <dbReference type="NCBI Taxonomy" id="422442"/>
    <lineage>
        <taxon>Bacteria</taxon>
        <taxon>Bacillati</taxon>
        <taxon>Actinomycetota</taxon>
        <taxon>Actinomycetes</taxon>
        <taxon>Micrococcales</taxon>
        <taxon>Intrasporangiaceae</taxon>
        <taxon>Terrabacter</taxon>
    </lineage>
</organism>
<comment type="caution">
    <text evidence="1">The sequence shown here is derived from an EMBL/GenBank/DDBJ whole genome shotgun (WGS) entry which is preliminary data.</text>
</comment>
<evidence type="ECO:0008006" key="3">
    <source>
        <dbReference type="Google" id="ProtNLM"/>
    </source>
</evidence>
<gene>
    <name evidence="1" type="ORF">TAE01_19130</name>
</gene>
<dbReference type="AlphaFoldDB" id="A0A512D0W4"/>
<keyword evidence="2" id="KW-1185">Reference proteome</keyword>
<sequence>MSTATPAPIGPVDLAVIGFRGELRQGGIRDAVARAVDRGAVRVLDVLLVCKDDDGSVRMYDAESPEGAEELLGFPTVLPDLVGEEDAQAIAEEMDPGTTVLVIAWENAWASEIAAEVRELDGQLLVMERLPHEDIETALAAITSQASNEEGS</sequence>